<dbReference type="EMBL" id="CP022535">
    <property type="protein sequence ID" value="ASP28353.1"/>
    <property type="molecule type" value="Genomic_DNA"/>
</dbReference>
<keyword evidence="1" id="KW-0812">Transmembrane</keyword>
<feature type="transmembrane region" description="Helical" evidence="1">
    <location>
        <begin position="110"/>
        <end position="131"/>
    </location>
</feature>
<name>A0A222EQ30_9MOLU</name>
<accession>A0A222EQ30</accession>
<keyword evidence="1" id="KW-0472">Membrane</keyword>
<feature type="transmembrane region" description="Helical" evidence="1">
    <location>
        <begin position="143"/>
        <end position="160"/>
    </location>
</feature>
<sequence length="684" mass="81696">MKNLIKIYSKINIKNKFFSIVLTLMIITNIVSFSLLIFIGKDEEYEQKIVNLQITFYFILINIVYLTVMTIILNNKNFYDSLKNGKVSMEIINGYNKKIIWFSKLLSQKIFITLTIIIQMIIVNILLIFYNKDYQPLLISQRLFFWIFLFFVSFILDLIYHMLVLFIKQETFITLLVFLTSIIMASLLLLNSLTKKNDTNGYGEVKINTSYRMINNVLNNYNNFRENNNLDTTTLIKSLIDLKLDYYIEYNFNNNFNYNSYIFNDEYINKNKDNIFIKFILNELNSIKNNKSIFNLKLNEIKYLSDNELDNLILSIWNNFYKVTDNIFYKKLYDNYINRINDNNINRNNKTFKYLIPNEYNFDDEKNNSEVADVKDNGYTTIKNNPEIAILINLYISILDEFYNINEENNYNTDIFKIYIEQTDLNDAYFNAIRFNLLNHLSNMLYGFNDERYDYFIANQIFGPISNLKYTRLVNDVNNLNKYRYFSYNFTYDYNKFSSLNNKFKYRSTIFQEKYWASNSNLKELIKVTNKMIMSEYPLSSLDKKYWTVLFNIEPPKGVEKPPTICKAESVKSISEIYSNQNYSICNLKNVYVSQYRDAQDSYNKPTKDDLLIYSNDKDTNFLGDSSIIDDNYKIDIYSENYFSTNKKGQILNYFALILPWFIILSTLDICTYFLFIRRFENNI</sequence>
<evidence type="ECO:0000313" key="3">
    <source>
        <dbReference type="Proteomes" id="UP000203229"/>
    </source>
</evidence>
<proteinExistence type="predicted"/>
<reference evidence="2 3" key="1">
    <citation type="submission" date="2017-07" db="EMBL/GenBank/DDBJ databases">
        <title>Complete genome sequence of Spiroplasma corruscae EC-1 (DSM 19793).</title>
        <authorList>
            <person name="Tsai Y.-M."/>
            <person name="Lo W.-S."/>
            <person name="Kuo C.-H."/>
        </authorList>
    </citation>
    <scope>NUCLEOTIDE SEQUENCE [LARGE SCALE GENOMIC DNA]</scope>
    <source>
        <strain evidence="2 3">EC-1</strain>
    </source>
</reference>
<feature type="transmembrane region" description="Helical" evidence="1">
    <location>
        <begin position="20"/>
        <end position="40"/>
    </location>
</feature>
<organism evidence="2 3">
    <name type="scientific">Spiroplasma corruscae</name>
    <dbReference type="NCBI Taxonomy" id="216934"/>
    <lineage>
        <taxon>Bacteria</taxon>
        <taxon>Bacillati</taxon>
        <taxon>Mycoplasmatota</taxon>
        <taxon>Mollicutes</taxon>
        <taxon>Entomoplasmatales</taxon>
        <taxon>Spiroplasmataceae</taxon>
        <taxon>Spiroplasma</taxon>
    </lineage>
</organism>
<feature type="transmembrane region" description="Helical" evidence="1">
    <location>
        <begin position="651"/>
        <end position="676"/>
    </location>
</feature>
<keyword evidence="1" id="KW-1133">Transmembrane helix</keyword>
<evidence type="ECO:0000256" key="1">
    <source>
        <dbReference type="SAM" id="Phobius"/>
    </source>
</evidence>
<dbReference type="OrthoDB" id="389107at2"/>
<protein>
    <submittedName>
        <fullName evidence="2">Uncharacterized protein</fullName>
    </submittedName>
</protein>
<gene>
    <name evidence="2" type="ORF">SCORR_v1c05810</name>
</gene>
<dbReference type="KEGG" id="scou:SCORR_v1c05810"/>
<feature type="transmembrane region" description="Helical" evidence="1">
    <location>
        <begin position="172"/>
        <end position="190"/>
    </location>
</feature>
<keyword evidence="3" id="KW-1185">Reference proteome</keyword>
<dbReference type="RefSeq" id="WP_094049002.1">
    <property type="nucleotide sequence ID" value="NZ_CP022535.1"/>
</dbReference>
<dbReference type="AlphaFoldDB" id="A0A222EQ30"/>
<dbReference type="Proteomes" id="UP000203229">
    <property type="component" value="Chromosome"/>
</dbReference>
<evidence type="ECO:0000313" key="2">
    <source>
        <dbReference type="EMBL" id="ASP28353.1"/>
    </source>
</evidence>
<feature type="transmembrane region" description="Helical" evidence="1">
    <location>
        <begin position="52"/>
        <end position="73"/>
    </location>
</feature>